<name>W0EEN3_9FIRM</name>
<dbReference type="PIRSF" id="PIRSF001495">
    <property type="entry name" value="Met_asp_mut_epsi"/>
    <property type="match status" value="1"/>
</dbReference>
<comment type="function">
    <text evidence="4">Catalyzes the carbon skeleton rearrangement of L-glutamate to L-threo-3-methylaspartate ((2S,3S)-3-methylaspartate).</text>
</comment>
<dbReference type="AlphaFoldDB" id="W0EEN3"/>
<dbReference type="Gene3D" id="3.90.970.10">
    <property type="match status" value="1"/>
</dbReference>
<feature type="binding site" evidence="4">
    <location>
        <position position="330"/>
    </location>
    <ligand>
        <name>adenosylcob(III)alamin</name>
        <dbReference type="ChEBI" id="CHEBI:18408"/>
    </ligand>
</feature>
<evidence type="ECO:0000256" key="3">
    <source>
        <dbReference type="ARBA" id="ARBA00023285"/>
    </source>
</evidence>
<organism evidence="5 6">
    <name type="scientific">Desulfitobacterium metallireducens DSM 15288</name>
    <dbReference type="NCBI Taxonomy" id="871968"/>
    <lineage>
        <taxon>Bacteria</taxon>
        <taxon>Bacillati</taxon>
        <taxon>Bacillota</taxon>
        <taxon>Clostridia</taxon>
        <taxon>Eubacteriales</taxon>
        <taxon>Desulfitobacteriaceae</taxon>
        <taxon>Desulfitobacterium</taxon>
    </lineage>
</organism>
<feature type="binding site" evidence="4">
    <location>
        <position position="68"/>
    </location>
    <ligand>
        <name>adenosylcob(III)alamin</name>
        <dbReference type="ChEBI" id="CHEBI:18408"/>
    </ligand>
</feature>
<keyword evidence="6" id="KW-1185">Reference proteome</keyword>
<feature type="binding site" evidence="4">
    <location>
        <position position="171"/>
    </location>
    <ligand>
        <name>L-glutamate</name>
        <dbReference type="ChEBI" id="CHEBI:29985"/>
    </ligand>
</feature>
<evidence type="ECO:0000313" key="6">
    <source>
        <dbReference type="Proteomes" id="UP000010847"/>
    </source>
</evidence>
<evidence type="ECO:0000256" key="4">
    <source>
        <dbReference type="HAMAP-Rule" id="MF_01923"/>
    </source>
</evidence>
<feature type="binding site" evidence="4">
    <location>
        <position position="123"/>
    </location>
    <ligand>
        <name>adenosylcob(III)alamin</name>
        <dbReference type="ChEBI" id="CHEBI:18408"/>
    </ligand>
</feature>
<dbReference type="OrthoDB" id="9763360at2"/>
<dbReference type="GO" id="GO:0050097">
    <property type="term" value="F:methylaspartate mutase activity"/>
    <property type="evidence" value="ECO:0007669"/>
    <property type="project" value="UniProtKB-UniRule"/>
</dbReference>
<feature type="binding site" evidence="4">
    <location>
        <position position="181"/>
    </location>
    <ligand>
        <name>L-glutamate</name>
        <dbReference type="ChEBI" id="CHEBI:29985"/>
    </ligand>
</feature>
<feature type="binding site" evidence="4">
    <location>
        <position position="297"/>
    </location>
    <ligand>
        <name>adenosylcob(III)alamin</name>
        <dbReference type="ChEBI" id="CHEBI:18408"/>
    </ligand>
</feature>
<keyword evidence="2 4" id="KW-0413">Isomerase</keyword>
<proteinExistence type="inferred from homology"/>
<comment type="catalytic activity">
    <reaction evidence="4">
        <text>(2S,3S)-3-methyl-L-aspartate = L-glutamate</text>
        <dbReference type="Rhea" id="RHEA:12857"/>
        <dbReference type="ChEBI" id="CHEBI:29985"/>
        <dbReference type="ChEBI" id="CHEBI:58724"/>
        <dbReference type="EC" id="5.4.99.1"/>
    </reaction>
</comment>
<dbReference type="GO" id="GO:0031419">
    <property type="term" value="F:cobalamin binding"/>
    <property type="evidence" value="ECO:0007669"/>
    <property type="project" value="UniProtKB-KW"/>
</dbReference>
<dbReference type="GO" id="GO:0019670">
    <property type="term" value="P:anaerobic L-glutamate catabolic process"/>
    <property type="evidence" value="ECO:0007669"/>
    <property type="project" value="InterPro"/>
</dbReference>
<comment type="pathway">
    <text evidence="4">Amino-acid degradation; L-glutamate degradation via mesaconate pathway; acetate and pyruvate from L-glutamate: step 1/4.</text>
</comment>
<keyword evidence="1 4" id="KW-0846">Cobalamin</keyword>
<feature type="binding site" evidence="4">
    <location>
        <position position="326"/>
    </location>
    <ligand>
        <name>adenosylcob(III)alamin</name>
        <dbReference type="ChEBI" id="CHEBI:18408"/>
    </ligand>
</feature>
<dbReference type="NCBIfam" id="TIGR01503">
    <property type="entry name" value="MthylAspMut_E"/>
    <property type="match status" value="1"/>
</dbReference>
<protein>
    <recommendedName>
        <fullName evidence="4">Glutamate mutase epsilon subunit</fullName>
        <ecNumber evidence="4">5.4.99.1</ecNumber>
    </recommendedName>
    <alternativeName>
        <fullName evidence="4">Glutamate mutase E chain</fullName>
    </alternativeName>
    <alternativeName>
        <fullName evidence="4">Glutamate mutase large subunit</fullName>
    </alternativeName>
    <alternativeName>
        <fullName evidence="4">Methylaspartate mutase</fullName>
    </alternativeName>
</protein>
<dbReference type="SUPFAM" id="SSF51703">
    <property type="entry name" value="Cobalamin (vitamin B12)-dependent enzymes"/>
    <property type="match status" value="1"/>
</dbReference>
<dbReference type="EMBL" id="CP007032">
    <property type="protein sequence ID" value="AHF07983.1"/>
    <property type="molecule type" value="Genomic_DNA"/>
</dbReference>
<dbReference type="Gene3D" id="3.20.20.240">
    <property type="entry name" value="Methylmalonyl-CoA mutase"/>
    <property type="match status" value="1"/>
</dbReference>
<dbReference type="GO" id="GO:0019553">
    <property type="term" value="P:L-glutamate catabolic process via L-citramalate"/>
    <property type="evidence" value="ECO:0007669"/>
    <property type="project" value="UniProtKB-UniRule"/>
</dbReference>
<dbReference type="EC" id="5.4.99.1" evidence="4"/>
<feature type="binding site" evidence="4">
    <location>
        <begin position="149"/>
        <end position="150"/>
    </location>
    <ligand>
        <name>L-glutamate</name>
        <dbReference type="ChEBI" id="CHEBI:29985"/>
    </ligand>
</feature>
<dbReference type="Pfam" id="PF06368">
    <property type="entry name" value="Met_asp_mut_E"/>
    <property type="match status" value="1"/>
</dbReference>
<dbReference type="CDD" id="cd00245">
    <property type="entry name" value="Glm_e"/>
    <property type="match status" value="1"/>
</dbReference>
<accession>W0EEN3</accession>
<feature type="binding site" evidence="4">
    <location>
        <position position="334"/>
    </location>
    <ligand>
        <name>adenosylcob(III)alamin</name>
        <dbReference type="ChEBI" id="CHEBI:18408"/>
    </ligand>
</feature>
<sequence>MELTVKQMDPEEFTRQRQEVLAQWITGKDVDFEEAVVYHKNIPLSKVFAHKLEEGKRQGITFAQPRAGVALLHEHLELLQYLQDEGGADFLPTTIDSYTRQNRYTEAQAGIEESRAVGRSMLNGFPAVNHGVAACRQVVEKMQVPVQVRHGTPDARLLAEITLAGGFTAYEGGGISYNIPYAKDVSIESTIKYWQYVDRLVGLYEERGVSINREPFGPLTGTLVPPAISHAVAVIEGVLAVAQGVRSLTLGYGQCGNLLQDVAALHTLPVVAEEYLKKLGYSNFDLTTVFHQWMGGFPQDEAKAYGVISWGATVAALGKATKVIVKTPHEALGIPTKEANAAGIRTTKQILNMLKDQTLPMTKELALEEQMILRETRAILDKVLELGEGDIAVGAVRAFQAGVIDVPFAPSRFNAGKILPARDSQGAVRMLDFGNLPFDTEIKAFHQERIALRGRDEGRDPSFQMVIDDIYAIGKGMLVGRPRSKEAGLRWSAFEERGAMSGISQCEIK</sequence>
<feature type="binding site" evidence="4">
    <location>
        <position position="66"/>
    </location>
    <ligand>
        <name>L-glutamate</name>
        <dbReference type="ChEBI" id="CHEBI:29985"/>
    </ligand>
</feature>
<dbReference type="Proteomes" id="UP000010847">
    <property type="component" value="Chromosome"/>
</dbReference>
<dbReference type="STRING" id="871968.DESME_13820"/>
<dbReference type="HOGENOM" id="CLU_029922_0_0_9"/>
<dbReference type="HAMAP" id="MF_01923">
    <property type="entry name" value="Me_Asp_mutase_E"/>
    <property type="match status" value="1"/>
</dbReference>
<comment type="subunit">
    <text evidence="4">Heterotetramer composed of 2 epsilon subunits (GlmE) and 2 sigma subunits (GlmS). GlmE exists as a homodimer and GlmS as a monomer.</text>
</comment>
<dbReference type="InterPro" id="IPR014714">
    <property type="entry name" value="Glu_mut_E_C_dom_sf"/>
</dbReference>
<feature type="binding site" evidence="4">
    <location>
        <position position="177"/>
    </location>
    <ligand>
        <name>L-glutamate</name>
        <dbReference type="ChEBI" id="CHEBI:29985"/>
    </ligand>
</feature>
<evidence type="ECO:0000256" key="1">
    <source>
        <dbReference type="ARBA" id="ARBA00022628"/>
    </source>
</evidence>
<dbReference type="InterPro" id="IPR016176">
    <property type="entry name" value="Cbl-dep_enz_cat"/>
</dbReference>
<gene>
    <name evidence="4" type="primary">glmE</name>
    <name evidence="5" type="ORF">DESME_13820</name>
</gene>
<comment type="cofactor">
    <cofactor evidence="4">
        <name>adenosylcob(III)alamin</name>
        <dbReference type="ChEBI" id="CHEBI:18408"/>
    </cofactor>
</comment>
<dbReference type="eggNOG" id="COG4865">
    <property type="taxonomic scope" value="Bacteria"/>
</dbReference>
<feature type="binding site" evidence="4">
    <location>
        <position position="180"/>
    </location>
    <ligand>
        <name>adenosylcob(III)alamin</name>
        <dbReference type="ChEBI" id="CHEBI:18408"/>
    </ligand>
</feature>
<dbReference type="KEGG" id="dmt:DESME_13820"/>
<comment type="similarity">
    <text evidence="4">Belongs to the methylaspartate mutase GlmE subunit family.</text>
</comment>
<evidence type="ECO:0000313" key="5">
    <source>
        <dbReference type="EMBL" id="AHF07983.1"/>
    </source>
</evidence>
<evidence type="ECO:0000256" key="2">
    <source>
        <dbReference type="ARBA" id="ARBA00023235"/>
    </source>
</evidence>
<reference evidence="5 6" key="1">
    <citation type="submission" date="2013-12" db="EMBL/GenBank/DDBJ databases">
        <authorList>
            <consortium name="DOE Joint Genome Institute"/>
            <person name="Smidt H."/>
            <person name="Huntemann M."/>
            <person name="Han J."/>
            <person name="Chen A."/>
            <person name="Kyrpides N."/>
            <person name="Mavromatis K."/>
            <person name="Markowitz V."/>
            <person name="Palaniappan K."/>
            <person name="Ivanova N."/>
            <person name="Schaumberg A."/>
            <person name="Pati A."/>
            <person name="Liolios K."/>
            <person name="Nordberg H.P."/>
            <person name="Cantor M.N."/>
            <person name="Hua S.X."/>
            <person name="Woyke T."/>
        </authorList>
    </citation>
    <scope>NUCLEOTIDE SEQUENCE [LARGE SCALE GENOMIC DNA]</scope>
    <source>
        <strain evidence="6">DSM 15288</strain>
    </source>
</reference>
<dbReference type="InterPro" id="IPR006396">
    <property type="entry name" value="Glu_mut_E"/>
</dbReference>
<feature type="binding site" evidence="4">
    <location>
        <position position="100"/>
    </location>
    <ligand>
        <name>L-glutamate</name>
        <dbReference type="ChEBI" id="CHEBI:29985"/>
    </ligand>
</feature>
<keyword evidence="3 4" id="KW-0170">Cobalt</keyword>
<dbReference type="UniPathway" id="UPA00561">
    <property type="reaction ID" value="UER00617"/>
</dbReference>